<dbReference type="Proteomes" id="UP000663464">
    <property type="component" value="Chromosome"/>
</dbReference>
<evidence type="ECO:0000313" key="2">
    <source>
        <dbReference type="EMBL" id="QRI55364.1"/>
    </source>
</evidence>
<accession>A0ABD7CV33</accession>
<organism evidence="2 3">
    <name type="scientific">Clostridium botulinum</name>
    <dbReference type="NCBI Taxonomy" id="1491"/>
    <lineage>
        <taxon>Bacteria</taxon>
        <taxon>Bacillati</taxon>
        <taxon>Bacillota</taxon>
        <taxon>Clostridia</taxon>
        <taxon>Eubacteriales</taxon>
        <taxon>Clostridiaceae</taxon>
        <taxon>Clostridium</taxon>
    </lineage>
</organism>
<feature type="domain" description="Peptidase C39" evidence="1">
    <location>
        <begin position="4"/>
        <end position="44"/>
    </location>
</feature>
<protein>
    <recommendedName>
        <fullName evidence="1">Peptidase C39 domain-containing protein</fullName>
    </recommendedName>
</protein>
<gene>
    <name evidence="2" type="ORF">JQS73_04370</name>
</gene>
<evidence type="ECO:0000259" key="1">
    <source>
        <dbReference type="Pfam" id="PF03412"/>
    </source>
</evidence>
<dbReference type="Pfam" id="PF03412">
    <property type="entry name" value="Peptidase_C39"/>
    <property type="match status" value="1"/>
</dbReference>
<dbReference type="AlphaFoldDB" id="A0ABD7CV33"/>
<evidence type="ECO:0000313" key="3">
    <source>
        <dbReference type="Proteomes" id="UP000663464"/>
    </source>
</evidence>
<sequence>MPTNSLPCITHIVINEKFLHYVVIHKIIEKEIIIADNAKSIVKYTF</sequence>
<dbReference type="Gene3D" id="3.90.70.10">
    <property type="entry name" value="Cysteine proteinases"/>
    <property type="match status" value="1"/>
</dbReference>
<dbReference type="EMBL" id="CP069280">
    <property type="protein sequence ID" value="QRI55364.1"/>
    <property type="molecule type" value="Genomic_DNA"/>
</dbReference>
<proteinExistence type="predicted"/>
<dbReference type="InterPro" id="IPR005074">
    <property type="entry name" value="Peptidase_C39"/>
</dbReference>
<reference evidence="2 3" key="1">
    <citation type="journal article" date="2014" name="J. Infect. Dis.">
        <title>Molecular characterization of a novel botulinum neurotoxin type H gene.</title>
        <authorList>
            <person name="Dover N."/>
            <person name="Barash J.R."/>
            <person name="Hill K.K."/>
            <person name="Xie G."/>
            <person name="Arnon S.S."/>
        </authorList>
    </citation>
    <scope>NUCLEOTIDE SEQUENCE [LARGE SCALE GENOMIC DNA]</scope>
    <source>
        <strain evidence="2 3">IBCA10-7060</strain>
    </source>
</reference>
<name>A0ABD7CV33_CLOBO</name>